<dbReference type="CDD" id="cd09006">
    <property type="entry name" value="PNP_EcPNPI-like"/>
    <property type="match status" value="1"/>
</dbReference>
<feature type="binding site" evidence="4">
    <location>
        <position position="47"/>
    </location>
    <ligand>
        <name>phosphate</name>
        <dbReference type="ChEBI" id="CHEBI:43474"/>
        <note>ligand shared between dimeric partners</note>
    </ligand>
</feature>
<sequence>MPLYPTPHINASPDDFARTVLMPGDPMRAKFIAENFLQSPKLINNVRGVQGYTGCYDGARVSVMASGMGIPSIGIYSYELYNIFGVENIIRIGSAGALREDIRLRDIVIAMGASTNSRFSHQYGLAGSFAPICSYDMLRVCVDVASERKIPCHVGNILSSDTFYSDESGVPDGMKANDGWRKMGIMAIEMEAAGLYMTAAAAKKNALAICTISDHIITGEATTSAERETSFTQMIGLALETAKRLD</sequence>
<dbReference type="InterPro" id="IPR000845">
    <property type="entry name" value="Nucleoside_phosphorylase_d"/>
</dbReference>
<keyword evidence="2 4" id="KW-0808">Transferase</keyword>
<accession>A0A9D1GTJ4</accession>
<dbReference type="GO" id="GO:0004850">
    <property type="term" value="F:uridine phosphorylase activity"/>
    <property type="evidence" value="ECO:0007669"/>
    <property type="project" value="UniProtKB-EC"/>
</dbReference>
<evidence type="ECO:0000313" key="6">
    <source>
        <dbReference type="EMBL" id="HIT59009.1"/>
    </source>
</evidence>
<comment type="catalytic activity">
    <reaction evidence="3">
        <text>uridine + phosphate = alpha-D-ribose 1-phosphate + uracil</text>
        <dbReference type="Rhea" id="RHEA:24388"/>
        <dbReference type="ChEBI" id="CHEBI:16704"/>
        <dbReference type="ChEBI" id="CHEBI:17568"/>
        <dbReference type="ChEBI" id="CHEBI:43474"/>
        <dbReference type="ChEBI" id="CHEBI:57720"/>
        <dbReference type="EC" id="2.4.2.3"/>
    </reaction>
</comment>
<dbReference type="Gene3D" id="3.40.50.1580">
    <property type="entry name" value="Nucleoside phosphorylase domain"/>
    <property type="match status" value="1"/>
</dbReference>
<evidence type="ECO:0000256" key="1">
    <source>
        <dbReference type="ARBA" id="ARBA00022676"/>
    </source>
</evidence>
<comment type="subunit">
    <text evidence="4">Homohexamer; trimer of homodimers.</text>
</comment>
<dbReference type="Proteomes" id="UP000824136">
    <property type="component" value="Unassembled WGS sequence"/>
</dbReference>
<reference evidence="6" key="2">
    <citation type="journal article" date="2021" name="PeerJ">
        <title>Extensive microbial diversity within the chicken gut microbiome revealed by metagenomics and culture.</title>
        <authorList>
            <person name="Gilroy R."/>
            <person name="Ravi A."/>
            <person name="Getino M."/>
            <person name="Pursley I."/>
            <person name="Horton D.L."/>
            <person name="Alikhan N.F."/>
            <person name="Baker D."/>
            <person name="Gharbi K."/>
            <person name="Hall N."/>
            <person name="Watson M."/>
            <person name="Adriaenssens E.M."/>
            <person name="Foster-Nyarko E."/>
            <person name="Jarju S."/>
            <person name="Secka A."/>
            <person name="Antonio M."/>
            <person name="Oren A."/>
            <person name="Chaudhuri R.R."/>
            <person name="La Ragione R."/>
            <person name="Hildebrand F."/>
            <person name="Pallen M.J."/>
        </authorList>
    </citation>
    <scope>NUCLEOTIDE SEQUENCE</scope>
    <source>
        <strain evidence="6">CHK33-4379</strain>
    </source>
</reference>
<organism evidence="6 7">
    <name type="scientific">Candidatus Faeciplasma pullistercoris</name>
    <dbReference type="NCBI Taxonomy" id="2840800"/>
    <lineage>
        <taxon>Bacteria</taxon>
        <taxon>Bacillati</taxon>
        <taxon>Bacillota</taxon>
        <taxon>Clostridia</taxon>
        <taxon>Eubacteriales</taxon>
        <taxon>Oscillospiraceae</taxon>
        <taxon>Oscillospiraceae incertae sedis</taxon>
        <taxon>Candidatus Faeciplasma</taxon>
    </lineage>
</organism>
<dbReference type="InterPro" id="IPR004402">
    <property type="entry name" value="DeoD-type"/>
</dbReference>
<proteinExistence type="inferred from homology"/>
<protein>
    <recommendedName>
        <fullName evidence="4">Purine nucleoside phosphorylase DeoD-type</fullName>
        <shortName evidence="4">PNP</shortName>
        <ecNumber evidence="4">2.4.2.1</ecNumber>
    </recommendedName>
</protein>
<comment type="catalytic activity">
    <reaction evidence="4">
        <text>a purine 2'-deoxy-D-ribonucleoside + phosphate = a purine nucleobase + 2-deoxy-alpha-D-ribose 1-phosphate</text>
        <dbReference type="Rhea" id="RHEA:36431"/>
        <dbReference type="ChEBI" id="CHEBI:26386"/>
        <dbReference type="ChEBI" id="CHEBI:43474"/>
        <dbReference type="ChEBI" id="CHEBI:57259"/>
        <dbReference type="ChEBI" id="CHEBI:142361"/>
        <dbReference type="EC" id="2.4.2.1"/>
    </reaction>
</comment>
<comment type="similarity">
    <text evidence="4">Belongs to the PNP/UDP phosphorylase family.</text>
</comment>
<evidence type="ECO:0000256" key="3">
    <source>
        <dbReference type="ARBA" id="ARBA00048447"/>
    </source>
</evidence>
<dbReference type="EC" id="2.4.2.1" evidence="4"/>
<dbReference type="EMBL" id="DVLL01000018">
    <property type="protein sequence ID" value="HIT59009.1"/>
    <property type="molecule type" value="Genomic_DNA"/>
</dbReference>
<feature type="binding site" description="in other chain" evidence="4">
    <location>
        <begin position="213"/>
        <end position="214"/>
    </location>
    <ligand>
        <name>a purine D-ribonucleoside</name>
        <dbReference type="ChEBI" id="CHEBI:142355"/>
        <note>ligand shared between dimeric partners</note>
    </ligand>
</feature>
<comment type="function">
    <text evidence="4">Catalyzes the reversible phosphorolytic breakdown of the N-glycosidic bond in the beta-(deoxy)ribonucleoside molecules, with the formation of the corresponding free purine bases and pentose-1-phosphate.</text>
</comment>
<dbReference type="AlphaFoldDB" id="A0A9D1GTJ4"/>
<feature type="site" description="Important for catalytic activity" evidence="4">
    <location>
        <position position="227"/>
    </location>
</feature>
<dbReference type="NCBIfam" id="TIGR00107">
    <property type="entry name" value="deoD"/>
    <property type="match status" value="1"/>
</dbReference>
<dbReference type="GO" id="GO:0006218">
    <property type="term" value="P:uridine catabolic process"/>
    <property type="evidence" value="ECO:0007669"/>
    <property type="project" value="TreeGrafter"/>
</dbReference>
<evidence type="ECO:0000256" key="2">
    <source>
        <dbReference type="ARBA" id="ARBA00022679"/>
    </source>
</evidence>
<feature type="binding site" description="in other chain" evidence="4">
    <location>
        <position position="28"/>
    </location>
    <ligand>
        <name>phosphate</name>
        <dbReference type="ChEBI" id="CHEBI:43474"/>
        <note>ligand shared between dimeric partners</note>
    </ligand>
</feature>
<feature type="binding site" description="in other chain" evidence="4">
    <location>
        <begin position="189"/>
        <end position="191"/>
    </location>
    <ligand>
        <name>a purine D-ribonucleoside</name>
        <dbReference type="ChEBI" id="CHEBI:142355"/>
        <note>ligand shared between dimeric partners</note>
    </ligand>
</feature>
<dbReference type="HAMAP" id="MF_01627">
    <property type="entry name" value="Pur_nucleosid_phosp"/>
    <property type="match status" value="1"/>
</dbReference>
<dbReference type="GO" id="GO:0004731">
    <property type="term" value="F:purine-nucleoside phosphorylase activity"/>
    <property type="evidence" value="ECO:0007669"/>
    <property type="project" value="UniProtKB-UniRule"/>
</dbReference>
<gene>
    <name evidence="4 6" type="primary">deoD</name>
    <name evidence="6" type="ORF">IAC39_04805</name>
</gene>
<name>A0A9D1GTJ4_9FIRM</name>
<dbReference type="GO" id="GO:0042278">
    <property type="term" value="P:purine nucleoside metabolic process"/>
    <property type="evidence" value="ECO:0007669"/>
    <property type="project" value="UniProtKB-UniRule"/>
</dbReference>
<dbReference type="GO" id="GO:0005829">
    <property type="term" value="C:cytosol"/>
    <property type="evidence" value="ECO:0007669"/>
    <property type="project" value="TreeGrafter"/>
</dbReference>
<comment type="catalytic activity">
    <reaction evidence="4">
        <text>a purine D-ribonucleoside + phosphate = a purine nucleobase + alpha-D-ribose 1-phosphate</text>
        <dbReference type="Rhea" id="RHEA:19805"/>
        <dbReference type="ChEBI" id="CHEBI:26386"/>
        <dbReference type="ChEBI" id="CHEBI:43474"/>
        <dbReference type="ChEBI" id="CHEBI:57720"/>
        <dbReference type="ChEBI" id="CHEBI:142355"/>
        <dbReference type="EC" id="2.4.2.1"/>
    </reaction>
</comment>
<feature type="binding site" description="in other chain" evidence="4">
    <location>
        <position position="24"/>
    </location>
    <ligand>
        <name>phosphate</name>
        <dbReference type="ChEBI" id="CHEBI:43474"/>
        <note>ligand shared between dimeric partners</note>
    </ligand>
</feature>
<comment type="caution">
    <text evidence="6">The sequence shown here is derived from an EMBL/GenBank/DDBJ whole genome shotgun (WGS) entry which is preliminary data.</text>
</comment>
<dbReference type="InterPro" id="IPR035994">
    <property type="entry name" value="Nucleoside_phosphorylase_sf"/>
</dbReference>
<dbReference type="PANTHER" id="PTHR43691">
    <property type="entry name" value="URIDINE PHOSPHORYLASE"/>
    <property type="match status" value="1"/>
</dbReference>
<dbReference type="NCBIfam" id="NF004489">
    <property type="entry name" value="PRK05819.1"/>
    <property type="match status" value="1"/>
</dbReference>
<dbReference type="SUPFAM" id="SSF53167">
    <property type="entry name" value="Purine and uridine phosphorylases"/>
    <property type="match status" value="1"/>
</dbReference>
<dbReference type="Pfam" id="PF01048">
    <property type="entry name" value="PNP_UDP_1"/>
    <property type="match status" value="1"/>
</dbReference>
<feature type="domain" description="Nucleoside phosphorylase" evidence="5">
    <location>
        <begin position="20"/>
        <end position="230"/>
    </location>
</feature>
<feature type="binding site" description="in other chain" evidence="4">
    <location>
        <begin position="91"/>
        <end position="94"/>
    </location>
    <ligand>
        <name>phosphate</name>
        <dbReference type="ChEBI" id="CHEBI:43474"/>
        <note>ligand shared between dimeric partners</note>
    </ligand>
</feature>
<feature type="binding site" evidence="4">
    <location>
        <position position="8"/>
    </location>
    <ligand>
        <name>a purine D-ribonucleoside</name>
        <dbReference type="ChEBI" id="CHEBI:142355"/>
        <note>ligand shared between dimeric partners</note>
    </ligand>
</feature>
<dbReference type="PANTHER" id="PTHR43691:SF11">
    <property type="entry name" value="FI09636P-RELATED"/>
    <property type="match status" value="1"/>
</dbReference>
<reference evidence="6" key="1">
    <citation type="submission" date="2020-10" db="EMBL/GenBank/DDBJ databases">
        <authorList>
            <person name="Gilroy R."/>
        </authorList>
    </citation>
    <scope>NUCLEOTIDE SEQUENCE</scope>
    <source>
        <strain evidence="6">CHK33-4379</strain>
    </source>
</reference>
<evidence type="ECO:0000313" key="7">
    <source>
        <dbReference type="Proteomes" id="UP000824136"/>
    </source>
</evidence>
<evidence type="ECO:0000256" key="4">
    <source>
        <dbReference type="HAMAP-Rule" id="MF_01627"/>
    </source>
</evidence>
<keyword evidence="1 4" id="KW-0328">Glycosyltransferase</keyword>
<evidence type="ECO:0000259" key="5">
    <source>
        <dbReference type="Pfam" id="PF01048"/>
    </source>
</evidence>
<feature type="active site" description="Proton donor" evidence="4">
    <location>
        <position position="214"/>
    </location>
</feature>